<accession>A0AA86U835</accession>
<keyword evidence="1" id="KW-0472">Membrane</keyword>
<keyword evidence="1" id="KW-1133">Transmembrane helix</keyword>
<evidence type="ECO:0000313" key="2">
    <source>
        <dbReference type="EMBL" id="CAI9946750.1"/>
    </source>
</evidence>
<name>A0AA86U835_9EUKA</name>
<dbReference type="EMBL" id="CAXDID020000186">
    <property type="protein sequence ID" value="CAL6050988.1"/>
    <property type="molecule type" value="Genomic_DNA"/>
</dbReference>
<sequence length="228" mass="25508">MPQYFTKLQFKKMIAPKNSKTAVISVIFVVIQVLLTLLLLGLLLNFMVTSVKPYKVEVLNLTSTETRISDSSYKFPYTTDTLINLKPKLRVHHAIYGYTTDWVDFSLIIDPTNPSLTPPAGTPPGLTLTYNINVQTKSFWPQSCNLTTVNCSIQATSVTQINNVAGTNEIIVQFSTQDGEFILSEISIIVLILICVLVVSTSIVACNRMRWEVIAYVARTDAKVRRIE</sequence>
<organism evidence="2">
    <name type="scientific">Hexamita inflata</name>
    <dbReference type="NCBI Taxonomy" id="28002"/>
    <lineage>
        <taxon>Eukaryota</taxon>
        <taxon>Metamonada</taxon>
        <taxon>Diplomonadida</taxon>
        <taxon>Hexamitidae</taxon>
        <taxon>Hexamitinae</taxon>
        <taxon>Hexamita</taxon>
    </lineage>
</organism>
<feature type="transmembrane region" description="Helical" evidence="1">
    <location>
        <begin position="186"/>
        <end position="206"/>
    </location>
</feature>
<evidence type="ECO:0000256" key="1">
    <source>
        <dbReference type="SAM" id="Phobius"/>
    </source>
</evidence>
<comment type="caution">
    <text evidence="2">The sequence shown here is derived from an EMBL/GenBank/DDBJ whole genome shotgun (WGS) entry which is preliminary data.</text>
</comment>
<reference evidence="3 4" key="2">
    <citation type="submission" date="2024-07" db="EMBL/GenBank/DDBJ databases">
        <authorList>
            <person name="Akdeniz Z."/>
        </authorList>
    </citation>
    <scope>NUCLEOTIDE SEQUENCE [LARGE SCALE GENOMIC DNA]</scope>
</reference>
<dbReference type="AlphaFoldDB" id="A0AA86U835"/>
<feature type="transmembrane region" description="Helical" evidence="1">
    <location>
        <begin position="21"/>
        <end position="44"/>
    </location>
</feature>
<reference evidence="2" key="1">
    <citation type="submission" date="2023-06" db="EMBL/GenBank/DDBJ databases">
        <authorList>
            <person name="Kurt Z."/>
        </authorList>
    </citation>
    <scope>NUCLEOTIDE SEQUENCE</scope>
</reference>
<protein>
    <submittedName>
        <fullName evidence="3">Hypothetical_protein</fullName>
    </submittedName>
</protein>
<gene>
    <name evidence="2" type="ORF">HINF_LOCUS34395</name>
    <name evidence="3" type="ORF">HINF_LOCUS44154</name>
</gene>
<keyword evidence="4" id="KW-1185">Reference proteome</keyword>
<dbReference type="EMBL" id="CATOUU010000764">
    <property type="protein sequence ID" value="CAI9946750.1"/>
    <property type="molecule type" value="Genomic_DNA"/>
</dbReference>
<dbReference type="Proteomes" id="UP001642409">
    <property type="component" value="Unassembled WGS sequence"/>
</dbReference>
<keyword evidence="1" id="KW-0812">Transmembrane</keyword>
<evidence type="ECO:0000313" key="3">
    <source>
        <dbReference type="EMBL" id="CAL6050988.1"/>
    </source>
</evidence>
<evidence type="ECO:0000313" key="4">
    <source>
        <dbReference type="Proteomes" id="UP001642409"/>
    </source>
</evidence>
<proteinExistence type="predicted"/>